<comment type="subcellular location">
    <subcellularLocation>
        <location evidence="1">Membrane</location>
        <topology evidence="1">Multi-pass membrane protein</topology>
    </subcellularLocation>
    <subcellularLocation>
        <location evidence="2">Membrane</location>
        <topology evidence="2">Single-pass membrane protein</topology>
    </subcellularLocation>
</comment>
<feature type="domain" description="Ig-like" evidence="11">
    <location>
        <begin position="96"/>
        <end position="200"/>
    </location>
</feature>
<keyword evidence="13" id="KW-1185">Reference proteome</keyword>
<evidence type="ECO:0000256" key="8">
    <source>
        <dbReference type="ARBA" id="ARBA00023180"/>
    </source>
</evidence>
<dbReference type="SMART" id="SM00409">
    <property type="entry name" value="IG"/>
    <property type="match status" value="2"/>
</dbReference>
<dbReference type="Pfam" id="PF07686">
    <property type="entry name" value="V-set"/>
    <property type="match status" value="2"/>
</dbReference>
<keyword evidence="9" id="KW-0393">Immunoglobulin domain</keyword>
<evidence type="ECO:0000256" key="3">
    <source>
        <dbReference type="ARBA" id="ARBA00022692"/>
    </source>
</evidence>
<organism evidence="12 13">
    <name type="scientific">Bagarius yarrelli</name>
    <name type="common">Goonch</name>
    <name type="synonym">Bagrus yarrelli</name>
    <dbReference type="NCBI Taxonomy" id="175774"/>
    <lineage>
        <taxon>Eukaryota</taxon>
        <taxon>Metazoa</taxon>
        <taxon>Chordata</taxon>
        <taxon>Craniata</taxon>
        <taxon>Vertebrata</taxon>
        <taxon>Euteleostomi</taxon>
        <taxon>Actinopterygii</taxon>
        <taxon>Neopterygii</taxon>
        <taxon>Teleostei</taxon>
        <taxon>Ostariophysi</taxon>
        <taxon>Siluriformes</taxon>
        <taxon>Sisoridae</taxon>
        <taxon>Sisorinae</taxon>
        <taxon>Bagarius</taxon>
    </lineage>
</organism>
<dbReference type="PROSITE" id="PS50835">
    <property type="entry name" value="IG_LIKE"/>
    <property type="match status" value="2"/>
</dbReference>
<evidence type="ECO:0000313" key="12">
    <source>
        <dbReference type="EMBL" id="TSK18004.1"/>
    </source>
</evidence>
<evidence type="ECO:0000256" key="4">
    <source>
        <dbReference type="ARBA" id="ARBA00022729"/>
    </source>
</evidence>
<dbReference type="PANTHER" id="PTHR46841:SF4">
    <property type="entry name" value="SC:D189"/>
    <property type="match status" value="1"/>
</dbReference>
<keyword evidence="4" id="KW-0732">Signal</keyword>
<sequence length="478" mass="52080">MGATVTAPAHLQATLGRSVTLGCNVTIEGGEVLKQVRWLDLHNESVLYYQPEKRESLNKRDGVELLDQEIHTSAIAIERTKPGDEGCYTCVFDVYPSGQQRGKTCLLLSAKAESVGNKTAVHGKHVTLSCTYALASKVRQILWRKTAEQGDTTTVASYTRGGKLTMELPFQERVKLSQTLGHSQLTINPVHMEDEGCYTCDFHTYPGGLKSVMACLAVYVLPSPEIRYTTTEKGVIQANCSAVSRPPTELVWNVEGYNRTLAPSETWLYPQGDGTTLVVTAIQFQSQLLDEEQLAGAAFVVIGVLVEIGKQNVLAALVNNKDLSPELTQLANASYILIAVGAVLAFMGFLGCCGACCESKCMLLTFFIIILIVFIVEVAAAVLILFYRPALKCCGYNNYTDFTGSEFVNRTSLYPQFCCSTKPEQCDVGQAQSEQVDGCFNAVVKLLKNNSTVLTVVAICVAVIEVAAMIISLILYKK</sequence>
<reference evidence="12 13" key="1">
    <citation type="journal article" date="2019" name="Genome Biol. Evol.">
        <title>Whole-Genome Sequencing of the Giant Devil Catfish, Bagarius yarrelli.</title>
        <authorList>
            <person name="Jiang W."/>
            <person name="Lv Y."/>
            <person name="Cheng L."/>
            <person name="Yang K."/>
            <person name="Chao B."/>
            <person name="Wang X."/>
            <person name="Li Y."/>
            <person name="Pan X."/>
            <person name="You X."/>
            <person name="Zhang Y."/>
            <person name="Yang J."/>
            <person name="Li J."/>
            <person name="Zhang X."/>
            <person name="Liu S."/>
            <person name="Sun C."/>
            <person name="Yang J."/>
            <person name="Shi Q."/>
        </authorList>
    </citation>
    <scope>NUCLEOTIDE SEQUENCE [LARGE SCALE GENOMIC DNA]</scope>
    <source>
        <strain evidence="12">JWS20170419001</strain>
        <tissue evidence="12">Muscle</tissue>
    </source>
</reference>
<proteinExistence type="predicted"/>
<dbReference type="GO" id="GO:0016020">
    <property type="term" value="C:membrane"/>
    <property type="evidence" value="ECO:0007669"/>
    <property type="project" value="UniProtKB-SubCell"/>
</dbReference>
<dbReference type="PANTHER" id="PTHR46841">
    <property type="entry name" value="OX-2 MEMBRANE GLYCOPROTEIN"/>
    <property type="match status" value="1"/>
</dbReference>
<dbReference type="EMBL" id="VCAZ01000004">
    <property type="protein sequence ID" value="TSK18004.1"/>
    <property type="molecule type" value="Genomic_DNA"/>
</dbReference>
<evidence type="ECO:0000256" key="6">
    <source>
        <dbReference type="ARBA" id="ARBA00023136"/>
    </source>
</evidence>
<keyword evidence="3 10" id="KW-0812">Transmembrane</keyword>
<evidence type="ECO:0000256" key="9">
    <source>
        <dbReference type="ARBA" id="ARBA00023319"/>
    </source>
</evidence>
<dbReference type="SUPFAM" id="SSF48726">
    <property type="entry name" value="Immunoglobulin"/>
    <property type="match status" value="2"/>
</dbReference>
<keyword evidence="8" id="KW-0325">Glycoprotein</keyword>
<evidence type="ECO:0000259" key="11">
    <source>
        <dbReference type="PROSITE" id="PS50835"/>
    </source>
</evidence>
<dbReference type="InterPro" id="IPR008952">
    <property type="entry name" value="Tetraspanin_EC2_sf"/>
</dbReference>
<evidence type="ECO:0000313" key="13">
    <source>
        <dbReference type="Proteomes" id="UP000319801"/>
    </source>
</evidence>
<dbReference type="InterPro" id="IPR036179">
    <property type="entry name" value="Ig-like_dom_sf"/>
</dbReference>
<protein>
    <submittedName>
        <fullName evidence="12">Tetraspanin-1</fullName>
    </submittedName>
</protein>
<keyword evidence="5 10" id="KW-1133">Transmembrane helix</keyword>
<dbReference type="InterPro" id="IPR007110">
    <property type="entry name" value="Ig-like_dom"/>
</dbReference>
<comment type="caution">
    <text evidence="12">The sequence shown here is derived from an EMBL/GenBank/DDBJ whole genome shotgun (WGS) entry which is preliminary data.</text>
</comment>
<dbReference type="GO" id="GO:0098632">
    <property type="term" value="F:cell-cell adhesion mediator activity"/>
    <property type="evidence" value="ECO:0007669"/>
    <property type="project" value="InterPro"/>
</dbReference>
<keyword evidence="6 10" id="KW-0472">Membrane</keyword>
<dbReference type="Gene3D" id="2.60.40.10">
    <property type="entry name" value="Immunoglobulins"/>
    <property type="match status" value="2"/>
</dbReference>
<evidence type="ECO:0000256" key="10">
    <source>
        <dbReference type="SAM" id="Phobius"/>
    </source>
</evidence>
<dbReference type="InterPro" id="IPR018499">
    <property type="entry name" value="Tetraspanin/Peripherin"/>
</dbReference>
<accession>A0A556TL14</accession>
<gene>
    <name evidence="12" type="ORF">Baya_1384</name>
</gene>
<dbReference type="AlphaFoldDB" id="A0A556TL14"/>
<dbReference type="PRINTS" id="PR00259">
    <property type="entry name" value="TMFOUR"/>
</dbReference>
<keyword evidence="7" id="KW-1015">Disulfide bond</keyword>
<dbReference type="InterPro" id="IPR047164">
    <property type="entry name" value="OX2G-like"/>
</dbReference>
<dbReference type="InterPro" id="IPR013106">
    <property type="entry name" value="Ig_V-set"/>
</dbReference>
<dbReference type="InterPro" id="IPR003599">
    <property type="entry name" value="Ig_sub"/>
</dbReference>
<feature type="transmembrane region" description="Helical" evidence="10">
    <location>
        <begin position="333"/>
        <end position="356"/>
    </location>
</feature>
<dbReference type="SUPFAM" id="SSF48652">
    <property type="entry name" value="Tetraspanin"/>
    <property type="match status" value="1"/>
</dbReference>
<evidence type="ECO:0000256" key="5">
    <source>
        <dbReference type="ARBA" id="ARBA00022989"/>
    </source>
</evidence>
<evidence type="ECO:0000256" key="1">
    <source>
        <dbReference type="ARBA" id="ARBA00004141"/>
    </source>
</evidence>
<dbReference type="OrthoDB" id="8749387at2759"/>
<feature type="transmembrane region" description="Helical" evidence="10">
    <location>
        <begin position="363"/>
        <end position="387"/>
    </location>
</feature>
<evidence type="ECO:0000256" key="2">
    <source>
        <dbReference type="ARBA" id="ARBA00004167"/>
    </source>
</evidence>
<evidence type="ECO:0000256" key="7">
    <source>
        <dbReference type="ARBA" id="ARBA00023157"/>
    </source>
</evidence>
<dbReference type="InterPro" id="IPR013783">
    <property type="entry name" value="Ig-like_fold"/>
</dbReference>
<dbReference type="Pfam" id="PF00335">
    <property type="entry name" value="Tetraspanin"/>
    <property type="match status" value="2"/>
</dbReference>
<feature type="transmembrane region" description="Helical" evidence="10">
    <location>
        <begin position="453"/>
        <end position="476"/>
    </location>
</feature>
<dbReference type="Proteomes" id="UP000319801">
    <property type="component" value="Unassembled WGS sequence"/>
</dbReference>
<feature type="domain" description="Ig-like" evidence="11">
    <location>
        <begin position="2"/>
        <end position="90"/>
    </location>
</feature>
<name>A0A556TL14_BAGYA</name>